<dbReference type="PANTHER" id="PTHR11060">
    <property type="entry name" value="PROTEIN MEMO1"/>
    <property type="match status" value="1"/>
</dbReference>
<dbReference type="CDD" id="cd07361">
    <property type="entry name" value="MEMO_like"/>
    <property type="match status" value="1"/>
</dbReference>
<dbReference type="Proteomes" id="UP000274822">
    <property type="component" value="Unassembled WGS sequence"/>
</dbReference>
<evidence type="ECO:0000313" key="3">
    <source>
        <dbReference type="Proteomes" id="UP000274822"/>
    </source>
</evidence>
<name>A0A433QH66_9FUNG</name>
<gene>
    <name evidence="2" type="ORF">BC938DRAFT_480996</name>
</gene>
<proteinExistence type="inferred from homology"/>
<dbReference type="AlphaFoldDB" id="A0A433QH66"/>
<accession>A0A433QH66</accession>
<protein>
    <submittedName>
        <fullName evidence="2">MEMO1 family</fullName>
    </submittedName>
</protein>
<comment type="similarity">
    <text evidence="1">Belongs to the MEMO1 family.</text>
</comment>
<dbReference type="NCBIfam" id="TIGR04336">
    <property type="entry name" value="AmmeMemoSam_B"/>
    <property type="match status" value="1"/>
</dbReference>
<organism evidence="2 3">
    <name type="scientific">Jimgerdemannia flammicorona</name>
    <dbReference type="NCBI Taxonomy" id="994334"/>
    <lineage>
        <taxon>Eukaryota</taxon>
        <taxon>Fungi</taxon>
        <taxon>Fungi incertae sedis</taxon>
        <taxon>Mucoromycota</taxon>
        <taxon>Mucoromycotina</taxon>
        <taxon>Endogonomycetes</taxon>
        <taxon>Endogonales</taxon>
        <taxon>Endogonaceae</taxon>
        <taxon>Jimgerdemannia</taxon>
    </lineage>
</organism>
<evidence type="ECO:0000256" key="1">
    <source>
        <dbReference type="ARBA" id="ARBA00006315"/>
    </source>
</evidence>
<evidence type="ECO:0000313" key="2">
    <source>
        <dbReference type="EMBL" id="RUS29147.1"/>
    </source>
</evidence>
<keyword evidence="3" id="KW-1185">Reference proteome</keyword>
<comment type="caution">
    <text evidence="2">The sequence shown here is derived from an EMBL/GenBank/DDBJ whole genome shotgun (WGS) entry which is preliminary data.</text>
</comment>
<dbReference type="Pfam" id="PF01875">
    <property type="entry name" value="Memo"/>
    <property type="match status" value="1"/>
</dbReference>
<dbReference type="PANTHER" id="PTHR11060:SF0">
    <property type="entry name" value="PROTEIN MEMO1"/>
    <property type="match status" value="1"/>
</dbReference>
<dbReference type="Gene3D" id="3.40.830.10">
    <property type="entry name" value="LigB-like"/>
    <property type="match status" value="1"/>
</dbReference>
<dbReference type="EMBL" id="RBNJ01005559">
    <property type="protein sequence ID" value="RUS29147.1"/>
    <property type="molecule type" value="Genomic_DNA"/>
</dbReference>
<reference evidence="2 3" key="1">
    <citation type="journal article" date="2018" name="New Phytol.">
        <title>Phylogenomics of Endogonaceae and evolution of mycorrhizas within Mucoromycota.</title>
        <authorList>
            <person name="Chang Y."/>
            <person name="Desiro A."/>
            <person name="Na H."/>
            <person name="Sandor L."/>
            <person name="Lipzen A."/>
            <person name="Clum A."/>
            <person name="Barry K."/>
            <person name="Grigoriev I.V."/>
            <person name="Martin F.M."/>
            <person name="Stajich J.E."/>
            <person name="Smith M.E."/>
            <person name="Bonito G."/>
            <person name="Spatafora J.W."/>
        </authorList>
    </citation>
    <scope>NUCLEOTIDE SEQUENCE [LARGE SCALE GENOMIC DNA]</scope>
    <source>
        <strain evidence="2 3">AD002</strain>
    </source>
</reference>
<dbReference type="InterPro" id="IPR002737">
    <property type="entry name" value="MEMO1_fam"/>
</dbReference>
<sequence length="161" mass="18422">MSRTATHAGSWYSSSEKKLNRELDDWLAQVPEATDDSEPYPIQGARAIIAPVRILWPMLFHPNRHAGYSYSGPTAAFAYKCVNQLFIKRVFILGPSHHEYLPGCALSILKKYQTPLGDLTLDLEVIKALKKTGHFTEMTKRVDEDEHSIEMHLPYIYKIFE</sequence>